<organism evidence="1 2">
    <name type="scientific">Entamoeba histolytica HM-1:IMSS-B</name>
    <dbReference type="NCBI Taxonomy" id="885319"/>
    <lineage>
        <taxon>Eukaryota</taxon>
        <taxon>Amoebozoa</taxon>
        <taxon>Evosea</taxon>
        <taxon>Archamoebae</taxon>
        <taxon>Mastigamoebida</taxon>
        <taxon>Entamoebidae</taxon>
        <taxon>Entamoeba</taxon>
    </lineage>
</organism>
<dbReference type="Proteomes" id="UP000030781">
    <property type="component" value="Unassembled WGS sequence"/>
</dbReference>
<name>M3UVV9_ENTH1</name>
<evidence type="ECO:0000313" key="1">
    <source>
        <dbReference type="EMBL" id="EMH75662.1"/>
    </source>
</evidence>
<protein>
    <submittedName>
        <fullName evidence="1">Uncharacterized protein</fullName>
    </submittedName>
</protein>
<proteinExistence type="predicted"/>
<reference evidence="1 2" key="1">
    <citation type="submission" date="2013-01" db="EMBL/GenBank/DDBJ databases">
        <authorList>
            <person name="Hannick L."/>
            <person name="Zafar N."/>
            <person name="Lorenzi H."/>
            <person name="Ali I.A."/>
            <person name="Petri W.P."/>
            <person name="Caler E."/>
        </authorList>
    </citation>
    <scope>NUCLEOTIDE SEQUENCE [LARGE SCALE GENOMIC DNA]</scope>
    <source>
        <strain evidence="2">HM3:IMSS-B</strain>
    </source>
</reference>
<evidence type="ECO:0000313" key="2">
    <source>
        <dbReference type="Proteomes" id="UP000030781"/>
    </source>
</evidence>
<accession>M3UVV9</accession>
<sequence>MRAKIHRLIPWEGFEEVLLTKAKDKILREREKLKNEIRYGHSTAQNDFGATIQLSLSAQEDNLSSDEGSMAALDSFLKEDGHVTGANIYIKIPDTEPAREIHLSLSGEPNEFAVTAACSPGEYHHVRGKIIEFNR</sequence>
<gene>
    <name evidence="1" type="ORF">EHI8A_128510</name>
</gene>
<dbReference type="EMBL" id="KB610572">
    <property type="protein sequence ID" value="EMH75662.1"/>
    <property type="molecule type" value="Genomic_DNA"/>
</dbReference>
<dbReference type="VEuPathDB" id="AmoebaDB:EHI8A_128510"/>
<dbReference type="AlphaFoldDB" id="M3UVV9"/>